<dbReference type="Pfam" id="PF07992">
    <property type="entry name" value="Pyr_redox_2"/>
    <property type="match status" value="1"/>
</dbReference>
<protein>
    <submittedName>
        <fullName evidence="7">NAD(P)/FAD-dependent oxidoreductase</fullName>
    </submittedName>
</protein>
<dbReference type="SUPFAM" id="SSF51905">
    <property type="entry name" value="FAD/NAD(P)-binding domain"/>
    <property type="match status" value="1"/>
</dbReference>
<dbReference type="Pfam" id="PF18267">
    <property type="entry name" value="Rubredoxin_C"/>
    <property type="match status" value="1"/>
</dbReference>
<gene>
    <name evidence="7" type="ORF">ACFOND_13025</name>
</gene>
<dbReference type="PANTHER" id="PTHR43429:SF3">
    <property type="entry name" value="NITRITE REDUCTASE [NAD(P)H]"/>
    <property type="match status" value="1"/>
</dbReference>
<dbReference type="EMBL" id="JBHRYN010000013">
    <property type="protein sequence ID" value="MFC3702563.1"/>
    <property type="molecule type" value="Genomic_DNA"/>
</dbReference>
<keyword evidence="3" id="KW-0285">Flavoprotein</keyword>
<evidence type="ECO:0000313" key="7">
    <source>
        <dbReference type="EMBL" id="MFC3702563.1"/>
    </source>
</evidence>
<dbReference type="InterPro" id="IPR023753">
    <property type="entry name" value="FAD/NAD-binding_dom"/>
</dbReference>
<evidence type="ECO:0000313" key="8">
    <source>
        <dbReference type="Proteomes" id="UP001595710"/>
    </source>
</evidence>
<dbReference type="InterPro" id="IPR036188">
    <property type="entry name" value="FAD/NAD-bd_sf"/>
</dbReference>
<feature type="domain" description="NADH-rubredoxin oxidoreductase C-terminal" evidence="6">
    <location>
        <begin position="332"/>
        <end position="398"/>
    </location>
</feature>
<dbReference type="RefSeq" id="WP_290281989.1">
    <property type="nucleotide sequence ID" value="NZ_JAUFQI010000001.1"/>
</dbReference>
<dbReference type="PROSITE" id="PS51257">
    <property type="entry name" value="PROKAR_LIPOPROTEIN"/>
    <property type="match status" value="1"/>
</dbReference>
<evidence type="ECO:0000256" key="1">
    <source>
        <dbReference type="ARBA" id="ARBA00001974"/>
    </source>
</evidence>
<evidence type="ECO:0000256" key="3">
    <source>
        <dbReference type="ARBA" id="ARBA00022630"/>
    </source>
</evidence>
<comment type="similarity">
    <text evidence="2">Belongs to the FAD-dependent oxidoreductase family.</text>
</comment>
<dbReference type="PANTHER" id="PTHR43429">
    <property type="entry name" value="PYRIDINE NUCLEOTIDE-DISULFIDE OXIDOREDUCTASE DOMAIN-CONTAINING"/>
    <property type="match status" value="1"/>
</dbReference>
<dbReference type="InterPro" id="IPR041575">
    <property type="entry name" value="Rubredoxin_C"/>
</dbReference>
<name>A0ABV7WTC8_9GAMM</name>
<organism evidence="7 8">
    <name type="scientific">Reinekea marina</name>
    <dbReference type="NCBI Taxonomy" id="1310421"/>
    <lineage>
        <taxon>Bacteria</taxon>
        <taxon>Pseudomonadati</taxon>
        <taxon>Pseudomonadota</taxon>
        <taxon>Gammaproteobacteria</taxon>
        <taxon>Oceanospirillales</taxon>
        <taxon>Saccharospirillaceae</taxon>
        <taxon>Reinekea</taxon>
    </lineage>
</organism>
<keyword evidence="8" id="KW-1185">Reference proteome</keyword>
<comment type="caution">
    <text evidence="7">The sequence shown here is derived from an EMBL/GenBank/DDBJ whole genome shotgun (WGS) entry which is preliminary data.</text>
</comment>
<dbReference type="PRINTS" id="PR00368">
    <property type="entry name" value="FADPNR"/>
</dbReference>
<dbReference type="Proteomes" id="UP001595710">
    <property type="component" value="Unassembled WGS sequence"/>
</dbReference>
<reference evidence="8" key="1">
    <citation type="journal article" date="2019" name="Int. J. Syst. Evol. Microbiol.">
        <title>The Global Catalogue of Microorganisms (GCM) 10K type strain sequencing project: providing services to taxonomists for standard genome sequencing and annotation.</title>
        <authorList>
            <consortium name="The Broad Institute Genomics Platform"/>
            <consortium name="The Broad Institute Genome Sequencing Center for Infectious Disease"/>
            <person name="Wu L."/>
            <person name="Ma J."/>
        </authorList>
    </citation>
    <scope>NUCLEOTIDE SEQUENCE [LARGE SCALE GENOMIC DNA]</scope>
    <source>
        <strain evidence="8">CECT 8288</strain>
    </source>
</reference>
<dbReference type="InterPro" id="IPR016156">
    <property type="entry name" value="FAD/NAD-linked_Rdtase_dimer_sf"/>
</dbReference>
<keyword evidence="4" id="KW-0274">FAD</keyword>
<evidence type="ECO:0000259" key="5">
    <source>
        <dbReference type="Pfam" id="PF07992"/>
    </source>
</evidence>
<evidence type="ECO:0000256" key="4">
    <source>
        <dbReference type="ARBA" id="ARBA00022827"/>
    </source>
</evidence>
<dbReference type="Gene3D" id="3.50.50.60">
    <property type="entry name" value="FAD/NAD(P)-binding domain"/>
    <property type="match status" value="2"/>
</dbReference>
<dbReference type="InterPro" id="IPR050260">
    <property type="entry name" value="FAD-bd_OxRdtase"/>
</dbReference>
<accession>A0ABV7WTC8</accession>
<evidence type="ECO:0000256" key="2">
    <source>
        <dbReference type="ARBA" id="ARBA00006442"/>
    </source>
</evidence>
<comment type="cofactor">
    <cofactor evidence="1">
        <name>FAD</name>
        <dbReference type="ChEBI" id="CHEBI:57692"/>
    </cofactor>
</comment>
<dbReference type="Gene3D" id="3.30.390.30">
    <property type="match status" value="1"/>
</dbReference>
<evidence type="ECO:0000259" key="6">
    <source>
        <dbReference type="Pfam" id="PF18267"/>
    </source>
</evidence>
<sequence>MLMKTNNRNIVIIGAGMAGCKLAQSLVESGRPDIQVTLIGEEAKAGYNRIMLSPLLAKEITTKQINFVDMTALCSQGLRLITNDPAVQVSYKLKQIILASGVEVAFDEVVFATGSRASQLAQFPENIGNIHGFRNLNDVSILENINNDAQVVVIGGGLLGLEAAVGLVKRGLNVSLVHRAGHILNRQLDVAAAELLQAHLEALGIKFFLGHSPSKLTHEFAQDKKIVTGVTLEDGTHIECNTVVLATGITPEVSLAKSSGLLTKKAIVVNEYLQTSKAHTYAIGECTEFNGQTFGLVDPIWKQLEVLVSWLLNAKGAPSNQNPKFKIEHSPTKLKVSGVNLYSVGDIGKATDKNSIVLVDRTNSEYRKIIIDNGVIVAAILYGNISDGPWYFSLIQTKANVSHLMRNLIFGEAYCNSESVINHAA</sequence>
<feature type="domain" description="FAD/NAD(P)-binding" evidence="5">
    <location>
        <begin position="9"/>
        <end position="287"/>
    </location>
</feature>
<proteinExistence type="inferred from homology"/>
<dbReference type="PRINTS" id="PR00411">
    <property type="entry name" value="PNDRDTASEI"/>
</dbReference>